<evidence type="ECO:0000256" key="2">
    <source>
        <dbReference type="SAM" id="Phobius"/>
    </source>
</evidence>
<dbReference type="Proteomes" id="UP000693981">
    <property type="component" value="Unassembled WGS sequence"/>
</dbReference>
<keyword evidence="2" id="KW-0472">Membrane</keyword>
<comment type="caution">
    <text evidence="3">The sequence shown here is derived from an EMBL/GenBank/DDBJ whole genome shotgun (WGS) entry which is preliminary data.</text>
</comment>
<sequence>MRKEQVVILGFGATLVGVAGMMGIYLPQYSTMAQRGRERTARHKSGENSEQETADKPASSMWKNMDKKKRGE</sequence>
<feature type="compositionally biased region" description="Basic and acidic residues" evidence="1">
    <location>
        <begin position="35"/>
        <end position="47"/>
    </location>
</feature>
<keyword evidence="4" id="KW-1185">Reference proteome</keyword>
<dbReference type="OrthoDB" id="162199at2759"/>
<dbReference type="AlphaFoldDB" id="A0A8T1WJF1"/>
<dbReference type="EMBL" id="JAGDFL010000320">
    <property type="protein sequence ID" value="KAG7393321.1"/>
    <property type="molecule type" value="Genomic_DNA"/>
</dbReference>
<keyword evidence="2" id="KW-0812">Transmembrane</keyword>
<protein>
    <submittedName>
        <fullName evidence="3">Uncharacterized protein</fullName>
    </submittedName>
</protein>
<keyword evidence="2" id="KW-1133">Transmembrane helix</keyword>
<evidence type="ECO:0000313" key="3">
    <source>
        <dbReference type="EMBL" id="KAG7393321.1"/>
    </source>
</evidence>
<reference evidence="3" key="1">
    <citation type="submission" date="2021-02" db="EMBL/GenBank/DDBJ databases">
        <authorList>
            <person name="Palmer J.M."/>
        </authorList>
    </citation>
    <scope>NUCLEOTIDE SEQUENCE</scope>
    <source>
        <strain evidence="3">SCRP23</strain>
    </source>
</reference>
<gene>
    <name evidence="3" type="ORF">PHYBOEH_006130</name>
</gene>
<name>A0A8T1WJF1_9STRA</name>
<evidence type="ECO:0000313" key="4">
    <source>
        <dbReference type="Proteomes" id="UP000693981"/>
    </source>
</evidence>
<proteinExistence type="predicted"/>
<feature type="transmembrane region" description="Helical" evidence="2">
    <location>
        <begin position="6"/>
        <end position="27"/>
    </location>
</feature>
<organism evidence="3 4">
    <name type="scientific">Phytophthora boehmeriae</name>
    <dbReference type="NCBI Taxonomy" id="109152"/>
    <lineage>
        <taxon>Eukaryota</taxon>
        <taxon>Sar</taxon>
        <taxon>Stramenopiles</taxon>
        <taxon>Oomycota</taxon>
        <taxon>Peronosporomycetes</taxon>
        <taxon>Peronosporales</taxon>
        <taxon>Peronosporaceae</taxon>
        <taxon>Phytophthora</taxon>
    </lineage>
</organism>
<evidence type="ECO:0000256" key="1">
    <source>
        <dbReference type="SAM" id="MobiDB-lite"/>
    </source>
</evidence>
<accession>A0A8T1WJF1</accession>
<feature type="region of interest" description="Disordered" evidence="1">
    <location>
        <begin position="32"/>
        <end position="72"/>
    </location>
</feature>